<dbReference type="Gramene" id="AET7Gv20044300.22">
    <property type="protein sequence ID" value="AET7Gv20044300.22"/>
    <property type="gene ID" value="AET7Gv20044300"/>
</dbReference>
<reference evidence="2" key="1">
    <citation type="journal article" date="2014" name="Science">
        <title>Ancient hybridizations among the ancestral genomes of bread wheat.</title>
        <authorList>
            <consortium name="International Wheat Genome Sequencing Consortium,"/>
            <person name="Marcussen T."/>
            <person name="Sandve S.R."/>
            <person name="Heier L."/>
            <person name="Spannagl M."/>
            <person name="Pfeifer M."/>
            <person name="Jakobsen K.S."/>
            <person name="Wulff B.B."/>
            <person name="Steuernagel B."/>
            <person name="Mayer K.F."/>
            <person name="Olsen O.A."/>
        </authorList>
    </citation>
    <scope>NUCLEOTIDE SEQUENCE [LARGE SCALE GENOMIC DNA]</scope>
    <source>
        <strain evidence="2">cv. AL8/78</strain>
    </source>
</reference>
<evidence type="ECO:0000313" key="2">
    <source>
        <dbReference type="Proteomes" id="UP000015105"/>
    </source>
</evidence>
<reference evidence="1" key="3">
    <citation type="journal article" date="2017" name="Nature">
        <title>Genome sequence of the progenitor of the wheat D genome Aegilops tauschii.</title>
        <authorList>
            <person name="Luo M.C."/>
            <person name="Gu Y.Q."/>
            <person name="Puiu D."/>
            <person name="Wang H."/>
            <person name="Twardziok S.O."/>
            <person name="Deal K.R."/>
            <person name="Huo N."/>
            <person name="Zhu T."/>
            <person name="Wang L."/>
            <person name="Wang Y."/>
            <person name="McGuire P.E."/>
            <person name="Liu S."/>
            <person name="Long H."/>
            <person name="Ramasamy R.K."/>
            <person name="Rodriguez J.C."/>
            <person name="Van S.L."/>
            <person name="Yuan L."/>
            <person name="Wang Z."/>
            <person name="Xia Z."/>
            <person name="Xiao L."/>
            <person name="Anderson O.D."/>
            <person name="Ouyang S."/>
            <person name="Liang Y."/>
            <person name="Zimin A.V."/>
            <person name="Pertea G."/>
            <person name="Qi P."/>
            <person name="Bennetzen J.L."/>
            <person name="Dai X."/>
            <person name="Dawson M.W."/>
            <person name="Muller H.G."/>
            <person name="Kugler K."/>
            <person name="Rivarola-Duarte L."/>
            <person name="Spannagl M."/>
            <person name="Mayer K.F.X."/>
            <person name="Lu F.H."/>
            <person name="Bevan M.W."/>
            <person name="Leroy P."/>
            <person name="Li P."/>
            <person name="You F.M."/>
            <person name="Sun Q."/>
            <person name="Liu Z."/>
            <person name="Lyons E."/>
            <person name="Wicker T."/>
            <person name="Salzberg S.L."/>
            <person name="Devos K.M."/>
            <person name="Dvorak J."/>
        </authorList>
    </citation>
    <scope>NUCLEOTIDE SEQUENCE [LARGE SCALE GENOMIC DNA]</scope>
    <source>
        <strain evidence="1">cv. AL8/78</strain>
    </source>
</reference>
<name>A0A453QCT3_AEGTS</name>
<accession>A0A453QCT3</accession>
<dbReference type="AlphaFoldDB" id="A0A453QCT3"/>
<protein>
    <submittedName>
        <fullName evidence="1">Uncharacterized protein</fullName>
    </submittedName>
</protein>
<sequence>SLVCVWFIGCSGCGFDECRQYQSHIRGLNTYDRHKKFMKDYVSFMAMRKMWITVCPSKLIKIH</sequence>
<dbReference type="Proteomes" id="UP000015105">
    <property type="component" value="Chromosome 7D"/>
</dbReference>
<reference evidence="1" key="5">
    <citation type="journal article" date="2021" name="G3 (Bethesda)">
        <title>Aegilops tauschii genome assembly Aet v5.0 features greater sequence contiguity and improved annotation.</title>
        <authorList>
            <person name="Wang L."/>
            <person name="Zhu T."/>
            <person name="Rodriguez J.C."/>
            <person name="Deal K.R."/>
            <person name="Dubcovsky J."/>
            <person name="McGuire P.E."/>
            <person name="Lux T."/>
            <person name="Spannagl M."/>
            <person name="Mayer K.F.X."/>
            <person name="Baldrich P."/>
            <person name="Meyers B.C."/>
            <person name="Huo N."/>
            <person name="Gu Y.Q."/>
            <person name="Zhou H."/>
            <person name="Devos K.M."/>
            <person name="Bennetzen J.L."/>
            <person name="Unver T."/>
            <person name="Budak H."/>
            <person name="Gulick P.J."/>
            <person name="Galiba G."/>
            <person name="Kalapos B."/>
            <person name="Nelson D.R."/>
            <person name="Li P."/>
            <person name="You F.M."/>
            <person name="Luo M.C."/>
            <person name="Dvorak J."/>
        </authorList>
    </citation>
    <scope>NUCLEOTIDE SEQUENCE [LARGE SCALE GENOMIC DNA]</scope>
    <source>
        <strain evidence="1">cv. AL8/78</strain>
    </source>
</reference>
<proteinExistence type="predicted"/>
<organism evidence="1 2">
    <name type="scientific">Aegilops tauschii subsp. strangulata</name>
    <name type="common">Goatgrass</name>
    <dbReference type="NCBI Taxonomy" id="200361"/>
    <lineage>
        <taxon>Eukaryota</taxon>
        <taxon>Viridiplantae</taxon>
        <taxon>Streptophyta</taxon>
        <taxon>Embryophyta</taxon>
        <taxon>Tracheophyta</taxon>
        <taxon>Spermatophyta</taxon>
        <taxon>Magnoliopsida</taxon>
        <taxon>Liliopsida</taxon>
        <taxon>Poales</taxon>
        <taxon>Poaceae</taxon>
        <taxon>BOP clade</taxon>
        <taxon>Pooideae</taxon>
        <taxon>Triticodae</taxon>
        <taxon>Triticeae</taxon>
        <taxon>Triticinae</taxon>
        <taxon>Aegilops</taxon>
    </lineage>
</organism>
<evidence type="ECO:0000313" key="1">
    <source>
        <dbReference type="EnsemblPlants" id="AET7Gv20044300.22"/>
    </source>
</evidence>
<reference evidence="1" key="4">
    <citation type="submission" date="2019-03" db="UniProtKB">
        <authorList>
            <consortium name="EnsemblPlants"/>
        </authorList>
    </citation>
    <scope>IDENTIFICATION</scope>
</reference>
<reference evidence="2" key="2">
    <citation type="journal article" date="2017" name="Nat. Plants">
        <title>The Aegilops tauschii genome reveals multiple impacts of transposons.</title>
        <authorList>
            <person name="Zhao G."/>
            <person name="Zou C."/>
            <person name="Li K."/>
            <person name="Wang K."/>
            <person name="Li T."/>
            <person name="Gao L."/>
            <person name="Zhang X."/>
            <person name="Wang H."/>
            <person name="Yang Z."/>
            <person name="Liu X."/>
            <person name="Jiang W."/>
            <person name="Mao L."/>
            <person name="Kong X."/>
            <person name="Jiao Y."/>
            <person name="Jia J."/>
        </authorList>
    </citation>
    <scope>NUCLEOTIDE SEQUENCE [LARGE SCALE GENOMIC DNA]</scope>
    <source>
        <strain evidence="2">cv. AL8/78</strain>
    </source>
</reference>
<dbReference type="EnsemblPlants" id="AET7Gv20044300.22">
    <property type="protein sequence ID" value="AET7Gv20044300.22"/>
    <property type="gene ID" value="AET7Gv20044300"/>
</dbReference>
<keyword evidence="2" id="KW-1185">Reference proteome</keyword>